<dbReference type="RefSeq" id="WP_380561935.1">
    <property type="nucleotide sequence ID" value="NZ_JBEUKS010000001.1"/>
</dbReference>
<dbReference type="PANTHER" id="PTHR11070">
    <property type="entry name" value="UVRD / RECB / PCRA DNA HELICASE FAMILY MEMBER"/>
    <property type="match status" value="1"/>
</dbReference>
<evidence type="ECO:0000256" key="6">
    <source>
        <dbReference type="ARBA" id="ARBA00034617"/>
    </source>
</evidence>
<evidence type="ECO:0000256" key="4">
    <source>
        <dbReference type="ARBA" id="ARBA00022840"/>
    </source>
</evidence>
<sequence>MPKAQVVMADVFQKYYDDLDGSVQAQVLQFIMKMQRDPDANGLNLKPPKGGKDKRVRTARINDNFRAVLMHYSDRIYYLVAVQPHDDAYTLASHIIFDINKVTGGVELINLASLTGTLSGQPDPRGTDDGAAKPSVFAAVSDADFDRLGVHPSVVPALREIHSDDAILGFVEHLPKLARDVILCLADGMSVEAVWEHVSSVAATSDTVDPEDYEAANERPATKESFVVTGDVAEFGRIMSEPLSAWRIFLHPAQRALAERKAPYNGPVRVTGGPGTGKTVVALHRVKALADRLPPGQAILLTTYTTTLAELLRSLLEDLGGPQLTAKVDVRNIDKVSYGIAKEIFGSELPKTLDDTEIRKRWDDLADEQHPHRWDARFLESEWKQVVLAQDLRSRDDYFAATRSGRGKRLNRPERAQVWALIETFEHRLDAAGEVGVTQLAAQAARIARGWTDESRPYRHIVVDEGQDLHAAHWKLLRALVPVGQDDLFIVGDAHQRIYDNQTTLSAHGIQIRGRSKRLTLNYRTTRQILAASLGLLGDATFDDLDESTEDLGGYRSVLGGAAPELTGYPTSAAELTGLAGGVEGWLAEGLKEEEIVVAARTNKVAEAAVEALRAEGLKAVQVRSRQTPPAGSGVHVMTMHRIKGLEYRAVAIVGVGAGFVPMPSAVTSAAEDPLQHDRDLQRERSLLFVSATRAREQLAISWSGEASPFLEGARKHH</sequence>
<keyword evidence="2 9" id="KW-0378">Hydrolase</keyword>
<dbReference type="Proteomes" id="UP001592581">
    <property type="component" value="Unassembled WGS sequence"/>
</dbReference>
<protein>
    <recommendedName>
        <fullName evidence="7">DNA 3'-5' helicase</fullName>
        <ecNumber evidence="7">5.6.2.4</ecNumber>
    </recommendedName>
</protein>
<reference evidence="11 12" key="1">
    <citation type="submission" date="2024-06" db="EMBL/GenBank/DDBJ databases">
        <authorList>
            <person name="Lee S.D."/>
        </authorList>
    </citation>
    <scope>NUCLEOTIDE SEQUENCE [LARGE SCALE GENOMIC DNA]</scope>
    <source>
        <strain evidence="11 12">N1-10</strain>
    </source>
</reference>
<keyword evidence="5" id="KW-0413">Isomerase</keyword>
<keyword evidence="12" id="KW-1185">Reference proteome</keyword>
<dbReference type="Pfam" id="PF13361">
    <property type="entry name" value="UvrD_C"/>
    <property type="match status" value="1"/>
</dbReference>
<dbReference type="InterPro" id="IPR000212">
    <property type="entry name" value="DNA_helicase_UvrD/REP"/>
</dbReference>
<gene>
    <name evidence="11" type="ORF">ABUW04_01660</name>
</gene>
<organism evidence="11 12">
    <name type="scientific">Streptacidiphilus jeojiensis</name>
    <dbReference type="NCBI Taxonomy" id="3229225"/>
    <lineage>
        <taxon>Bacteria</taxon>
        <taxon>Bacillati</taxon>
        <taxon>Actinomycetota</taxon>
        <taxon>Actinomycetes</taxon>
        <taxon>Kitasatosporales</taxon>
        <taxon>Streptomycetaceae</taxon>
        <taxon>Streptacidiphilus</taxon>
    </lineage>
</organism>
<comment type="catalytic activity">
    <reaction evidence="8">
        <text>ATP + H2O = ADP + phosphate + H(+)</text>
        <dbReference type="Rhea" id="RHEA:13065"/>
        <dbReference type="ChEBI" id="CHEBI:15377"/>
        <dbReference type="ChEBI" id="CHEBI:15378"/>
        <dbReference type="ChEBI" id="CHEBI:30616"/>
        <dbReference type="ChEBI" id="CHEBI:43474"/>
        <dbReference type="ChEBI" id="CHEBI:456216"/>
        <dbReference type="EC" id="5.6.2.4"/>
    </reaction>
</comment>
<evidence type="ECO:0000256" key="7">
    <source>
        <dbReference type="ARBA" id="ARBA00034808"/>
    </source>
</evidence>
<dbReference type="InterPro" id="IPR014016">
    <property type="entry name" value="UvrD-like_ATP-bd"/>
</dbReference>
<dbReference type="Gene3D" id="3.40.50.300">
    <property type="entry name" value="P-loop containing nucleotide triphosphate hydrolases"/>
    <property type="match status" value="2"/>
</dbReference>
<evidence type="ECO:0000259" key="10">
    <source>
        <dbReference type="PROSITE" id="PS51198"/>
    </source>
</evidence>
<dbReference type="SUPFAM" id="SSF52540">
    <property type="entry name" value="P-loop containing nucleoside triphosphate hydrolases"/>
    <property type="match status" value="1"/>
</dbReference>
<evidence type="ECO:0000256" key="5">
    <source>
        <dbReference type="ARBA" id="ARBA00023235"/>
    </source>
</evidence>
<dbReference type="EC" id="5.6.2.4" evidence="7"/>
<dbReference type="InterPro" id="IPR014017">
    <property type="entry name" value="DNA_helicase_UvrD-like_C"/>
</dbReference>
<evidence type="ECO:0000256" key="3">
    <source>
        <dbReference type="ARBA" id="ARBA00022806"/>
    </source>
</evidence>
<evidence type="ECO:0000256" key="9">
    <source>
        <dbReference type="PROSITE-ProRule" id="PRU00560"/>
    </source>
</evidence>
<evidence type="ECO:0000256" key="2">
    <source>
        <dbReference type="ARBA" id="ARBA00022801"/>
    </source>
</evidence>
<keyword evidence="4 9" id="KW-0067">ATP-binding</keyword>
<dbReference type="PANTHER" id="PTHR11070:SF45">
    <property type="entry name" value="DNA 3'-5' HELICASE"/>
    <property type="match status" value="1"/>
</dbReference>
<comment type="catalytic activity">
    <reaction evidence="6">
        <text>Couples ATP hydrolysis with the unwinding of duplex DNA by translocating in the 3'-5' direction.</text>
        <dbReference type="EC" id="5.6.2.4"/>
    </reaction>
</comment>
<feature type="binding site" evidence="9">
    <location>
        <begin position="272"/>
        <end position="279"/>
    </location>
    <ligand>
        <name>ATP</name>
        <dbReference type="ChEBI" id="CHEBI:30616"/>
    </ligand>
</feature>
<keyword evidence="1 9" id="KW-0547">Nucleotide-binding</keyword>
<evidence type="ECO:0000256" key="8">
    <source>
        <dbReference type="ARBA" id="ARBA00048988"/>
    </source>
</evidence>
<keyword evidence="3 9" id="KW-0347">Helicase</keyword>
<accession>A0ABV6XFH3</accession>
<feature type="domain" description="UvrD-like helicase ATP-binding" evidence="10">
    <location>
        <begin position="251"/>
        <end position="526"/>
    </location>
</feature>
<dbReference type="Pfam" id="PF00580">
    <property type="entry name" value="UvrD-helicase"/>
    <property type="match status" value="1"/>
</dbReference>
<dbReference type="EMBL" id="JBEUKS010000001">
    <property type="protein sequence ID" value="MFC1436952.1"/>
    <property type="molecule type" value="Genomic_DNA"/>
</dbReference>
<dbReference type="InterPro" id="IPR027417">
    <property type="entry name" value="P-loop_NTPase"/>
</dbReference>
<dbReference type="SUPFAM" id="SSF143011">
    <property type="entry name" value="RelE-like"/>
    <property type="match status" value="1"/>
</dbReference>
<proteinExistence type="predicted"/>
<name>A0ABV6XFH3_9ACTN</name>
<dbReference type="InterPro" id="IPR035093">
    <property type="entry name" value="RelE/ParE_toxin_dom_sf"/>
</dbReference>
<dbReference type="PROSITE" id="PS51198">
    <property type="entry name" value="UVRD_HELICASE_ATP_BIND"/>
    <property type="match status" value="1"/>
</dbReference>
<comment type="caution">
    <text evidence="11">The sequence shown here is derived from an EMBL/GenBank/DDBJ whole genome shotgun (WGS) entry which is preliminary data.</text>
</comment>
<evidence type="ECO:0000256" key="1">
    <source>
        <dbReference type="ARBA" id="ARBA00022741"/>
    </source>
</evidence>
<evidence type="ECO:0000313" key="12">
    <source>
        <dbReference type="Proteomes" id="UP001592581"/>
    </source>
</evidence>
<evidence type="ECO:0000313" key="11">
    <source>
        <dbReference type="EMBL" id="MFC1436952.1"/>
    </source>
</evidence>